<sequence>MIKYTLILSVVILFSCKNKPTNQTNIVSESKNTLKETDQNLEKETITFPSKDRLPITADIYKIKEAPITVLLCHQAGYSRGEYKDTALEFNKLEYTVMAIDQRSGKTVNNINNQTAIAARSKGLGDTYLDAKQDIEAAIDYIYNQNGGKQILLVGSSYSASLALLIGNNNSKIKAVAAFSPGEYFKDIDINKAISTYKKPVFVTSSKSESAGVTTLVNSINPGYVTHFIPEVKGIHGSRALWKTTEGNETYWTAFGGFLSSLKVL</sequence>
<dbReference type="InterPro" id="IPR029058">
    <property type="entry name" value="AB_hydrolase_fold"/>
</dbReference>
<dbReference type="GO" id="GO:0016787">
    <property type="term" value="F:hydrolase activity"/>
    <property type="evidence" value="ECO:0007669"/>
    <property type="project" value="UniProtKB-KW"/>
</dbReference>
<dbReference type="Proteomes" id="UP001139369">
    <property type="component" value="Unassembled WGS sequence"/>
</dbReference>
<dbReference type="Gene3D" id="3.40.50.1820">
    <property type="entry name" value="alpha/beta hydrolase"/>
    <property type="match status" value="1"/>
</dbReference>
<organism evidence="2 3">
    <name type="scientific">Polaribacter marinus</name>
    <dbReference type="NCBI Taxonomy" id="2916838"/>
    <lineage>
        <taxon>Bacteria</taxon>
        <taxon>Pseudomonadati</taxon>
        <taxon>Bacteroidota</taxon>
        <taxon>Flavobacteriia</taxon>
        <taxon>Flavobacteriales</taxon>
        <taxon>Flavobacteriaceae</taxon>
    </lineage>
</organism>
<evidence type="ECO:0000259" key="1">
    <source>
        <dbReference type="Pfam" id="PF12146"/>
    </source>
</evidence>
<accession>A0A9X1VTX4</accession>
<feature type="domain" description="Serine aminopeptidase S33" evidence="1">
    <location>
        <begin position="69"/>
        <end position="186"/>
    </location>
</feature>
<evidence type="ECO:0000313" key="3">
    <source>
        <dbReference type="Proteomes" id="UP001139369"/>
    </source>
</evidence>
<dbReference type="SUPFAM" id="SSF53474">
    <property type="entry name" value="alpha/beta-Hydrolases"/>
    <property type="match status" value="1"/>
</dbReference>
<dbReference type="RefSeq" id="WP_242178579.1">
    <property type="nucleotide sequence ID" value="NZ_JAKQYM010000006.1"/>
</dbReference>
<name>A0A9X1VTX4_9FLAO</name>
<protein>
    <submittedName>
        <fullName evidence="2">Alpha/beta hydrolase</fullName>
    </submittedName>
</protein>
<keyword evidence="2" id="KW-0378">Hydrolase</keyword>
<evidence type="ECO:0000313" key="2">
    <source>
        <dbReference type="EMBL" id="MCI2229456.1"/>
    </source>
</evidence>
<keyword evidence="3" id="KW-1185">Reference proteome</keyword>
<dbReference type="InterPro" id="IPR022742">
    <property type="entry name" value="Hydrolase_4"/>
</dbReference>
<gene>
    <name evidence="2" type="ORF">MC378_09785</name>
</gene>
<proteinExistence type="predicted"/>
<dbReference type="AlphaFoldDB" id="A0A9X1VTX4"/>
<dbReference type="EMBL" id="JAKQYM010000006">
    <property type="protein sequence ID" value="MCI2229456.1"/>
    <property type="molecule type" value="Genomic_DNA"/>
</dbReference>
<dbReference type="Pfam" id="PF12146">
    <property type="entry name" value="Hydrolase_4"/>
    <property type="match status" value="1"/>
</dbReference>
<reference evidence="2" key="1">
    <citation type="submission" date="2022-02" db="EMBL/GenBank/DDBJ databases">
        <title>Polaribacter sp. MSW13, isolated from seawater.</title>
        <authorList>
            <person name="Kristyanto S."/>
            <person name="Jung J."/>
            <person name="Jeon C.O."/>
        </authorList>
    </citation>
    <scope>NUCLEOTIDE SEQUENCE</scope>
    <source>
        <strain evidence="2">MSW13</strain>
    </source>
</reference>
<comment type="caution">
    <text evidence="2">The sequence shown here is derived from an EMBL/GenBank/DDBJ whole genome shotgun (WGS) entry which is preliminary data.</text>
</comment>
<dbReference type="PROSITE" id="PS51257">
    <property type="entry name" value="PROKAR_LIPOPROTEIN"/>
    <property type="match status" value="1"/>
</dbReference>